<gene>
    <name evidence="2" type="ORF">EJ08DRAFT_648613</name>
</gene>
<evidence type="ECO:0000256" key="1">
    <source>
        <dbReference type="SAM" id="Phobius"/>
    </source>
</evidence>
<name>A0A9P4NV40_9PEZI</name>
<dbReference type="AlphaFoldDB" id="A0A9P4NV40"/>
<protein>
    <submittedName>
        <fullName evidence="2">Uncharacterized protein</fullName>
    </submittedName>
</protein>
<feature type="transmembrane region" description="Helical" evidence="1">
    <location>
        <begin position="14"/>
        <end position="35"/>
    </location>
</feature>
<keyword evidence="1" id="KW-0472">Membrane</keyword>
<comment type="caution">
    <text evidence="2">The sequence shown here is derived from an EMBL/GenBank/DDBJ whole genome shotgun (WGS) entry which is preliminary data.</text>
</comment>
<keyword evidence="3" id="KW-1185">Reference proteome</keyword>
<keyword evidence="1" id="KW-0812">Transmembrane</keyword>
<accession>A0A9P4NV40</accession>
<evidence type="ECO:0000313" key="3">
    <source>
        <dbReference type="Proteomes" id="UP000800235"/>
    </source>
</evidence>
<dbReference type="OrthoDB" id="1055148at2759"/>
<keyword evidence="1" id="KW-1133">Transmembrane helix</keyword>
<sequence length="100" mass="10930">MSKLLSKGNSFPSLFTQSILAVVVPFALYCLYLLLRQPHTTAKAPASIAESVPILGSFRFFTAGWDFLKTCLRNSSNLSFWVGKNHVITIGGDAGRAAFF</sequence>
<proteinExistence type="predicted"/>
<evidence type="ECO:0000313" key="2">
    <source>
        <dbReference type="EMBL" id="KAF2431953.1"/>
    </source>
</evidence>
<dbReference type="EMBL" id="MU007029">
    <property type="protein sequence ID" value="KAF2431953.1"/>
    <property type="molecule type" value="Genomic_DNA"/>
</dbReference>
<dbReference type="Proteomes" id="UP000800235">
    <property type="component" value="Unassembled WGS sequence"/>
</dbReference>
<organism evidence="2 3">
    <name type="scientific">Tothia fuscella</name>
    <dbReference type="NCBI Taxonomy" id="1048955"/>
    <lineage>
        <taxon>Eukaryota</taxon>
        <taxon>Fungi</taxon>
        <taxon>Dikarya</taxon>
        <taxon>Ascomycota</taxon>
        <taxon>Pezizomycotina</taxon>
        <taxon>Dothideomycetes</taxon>
        <taxon>Pleosporomycetidae</taxon>
        <taxon>Venturiales</taxon>
        <taxon>Cylindrosympodiaceae</taxon>
        <taxon>Tothia</taxon>
    </lineage>
</organism>
<reference evidence="2" key="1">
    <citation type="journal article" date="2020" name="Stud. Mycol.">
        <title>101 Dothideomycetes genomes: a test case for predicting lifestyles and emergence of pathogens.</title>
        <authorList>
            <person name="Haridas S."/>
            <person name="Albert R."/>
            <person name="Binder M."/>
            <person name="Bloem J."/>
            <person name="Labutti K."/>
            <person name="Salamov A."/>
            <person name="Andreopoulos B."/>
            <person name="Baker S."/>
            <person name="Barry K."/>
            <person name="Bills G."/>
            <person name="Bluhm B."/>
            <person name="Cannon C."/>
            <person name="Castanera R."/>
            <person name="Culley D."/>
            <person name="Daum C."/>
            <person name="Ezra D."/>
            <person name="Gonzalez J."/>
            <person name="Henrissat B."/>
            <person name="Kuo A."/>
            <person name="Liang C."/>
            <person name="Lipzen A."/>
            <person name="Lutzoni F."/>
            <person name="Magnuson J."/>
            <person name="Mondo S."/>
            <person name="Nolan M."/>
            <person name="Ohm R."/>
            <person name="Pangilinan J."/>
            <person name="Park H.-J."/>
            <person name="Ramirez L."/>
            <person name="Alfaro M."/>
            <person name="Sun H."/>
            <person name="Tritt A."/>
            <person name="Yoshinaga Y."/>
            <person name="Zwiers L.-H."/>
            <person name="Turgeon B."/>
            <person name="Goodwin S."/>
            <person name="Spatafora J."/>
            <person name="Crous P."/>
            <person name="Grigoriev I."/>
        </authorList>
    </citation>
    <scope>NUCLEOTIDE SEQUENCE</scope>
    <source>
        <strain evidence="2">CBS 130266</strain>
    </source>
</reference>